<evidence type="ECO:0000256" key="1">
    <source>
        <dbReference type="SAM" id="Coils"/>
    </source>
</evidence>
<dbReference type="EMBL" id="HG673683">
    <property type="protein sequence ID" value="CDI84455.1"/>
    <property type="molecule type" value="Genomic_DNA"/>
</dbReference>
<accession>U6GW81</accession>
<dbReference type="Proteomes" id="UP000018050">
    <property type="component" value="Unassembled WGS sequence"/>
</dbReference>
<feature type="compositionally biased region" description="Polar residues" evidence="2">
    <location>
        <begin position="140"/>
        <end position="150"/>
    </location>
</feature>
<dbReference type="GeneID" id="25273335"/>
<feature type="coiled-coil region" evidence="1">
    <location>
        <begin position="169"/>
        <end position="202"/>
    </location>
</feature>
<dbReference type="VEuPathDB" id="ToxoDB:EAH_00052650"/>
<reference evidence="3" key="1">
    <citation type="submission" date="2013-10" db="EMBL/GenBank/DDBJ databases">
        <title>Genomic analysis of the causative agents of coccidiosis in chickens.</title>
        <authorList>
            <person name="Reid A.J."/>
            <person name="Blake D."/>
            <person name="Billington K."/>
            <person name="Browne H."/>
            <person name="Dunn M."/>
            <person name="Hung S."/>
            <person name="Kawahara F."/>
            <person name="Miranda-Saavedra D."/>
            <person name="Mourier T."/>
            <person name="Nagra H."/>
            <person name="Otto T.D."/>
            <person name="Rawlings N."/>
            <person name="Sanchez A."/>
            <person name="Sanders M."/>
            <person name="Subramaniam C."/>
            <person name="Tay Y."/>
            <person name="Dear P."/>
            <person name="Doerig C."/>
            <person name="Gruber A."/>
            <person name="Parkinson J."/>
            <person name="Shirley M."/>
            <person name="Wan K.L."/>
            <person name="Berriman M."/>
            <person name="Tomley F."/>
            <person name="Pain A."/>
        </authorList>
    </citation>
    <scope>NUCLEOTIDE SEQUENCE</scope>
    <source>
        <strain evidence="3">Houghton</strain>
    </source>
</reference>
<sequence>MGEKSKKRRLLIIQARDALPSLKIAHEQVNAGAKENPESAGSIEATEQEAEQAKNLQQAQGMPPQQSFHQVNSRYGANGTRLSNPHHSNEIHTAIEAARLRLTPPRKTIVTTSLLDQEGFAGDPGTSEFINDEEKRTDNSELAGTPNTEGMASREDALATDEVEAAGEISAAEKEAARAQASLKEENRLLAAAEEAEQAQRALKICAQGSFLSCRQGQIRRPIEEPHARVISGIPRSCVGFRK</sequence>
<protein>
    <submittedName>
        <fullName evidence="3">Uncharacterized protein</fullName>
    </submittedName>
</protein>
<proteinExistence type="predicted"/>
<evidence type="ECO:0000256" key="2">
    <source>
        <dbReference type="SAM" id="MobiDB-lite"/>
    </source>
</evidence>
<feature type="region of interest" description="Disordered" evidence="2">
    <location>
        <begin position="117"/>
        <end position="160"/>
    </location>
</feature>
<evidence type="ECO:0000313" key="4">
    <source>
        <dbReference type="Proteomes" id="UP000018050"/>
    </source>
</evidence>
<evidence type="ECO:0000313" key="3">
    <source>
        <dbReference type="EMBL" id="CDI84455.1"/>
    </source>
</evidence>
<keyword evidence="1" id="KW-0175">Coiled coil</keyword>
<dbReference type="RefSeq" id="XP_013246578.1">
    <property type="nucleotide sequence ID" value="XM_013391124.1"/>
</dbReference>
<organism evidence="3 4">
    <name type="scientific">Eimeria acervulina</name>
    <name type="common">Coccidian parasite</name>
    <dbReference type="NCBI Taxonomy" id="5801"/>
    <lineage>
        <taxon>Eukaryota</taxon>
        <taxon>Sar</taxon>
        <taxon>Alveolata</taxon>
        <taxon>Apicomplexa</taxon>
        <taxon>Conoidasida</taxon>
        <taxon>Coccidia</taxon>
        <taxon>Eucoccidiorida</taxon>
        <taxon>Eimeriorina</taxon>
        <taxon>Eimeriidae</taxon>
        <taxon>Eimeria</taxon>
    </lineage>
</organism>
<feature type="compositionally biased region" description="Polar residues" evidence="2">
    <location>
        <begin position="54"/>
        <end position="71"/>
    </location>
</feature>
<reference evidence="3" key="2">
    <citation type="submission" date="2013-10" db="EMBL/GenBank/DDBJ databases">
        <authorList>
            <person name="Aslett M."/>
        </authorList>
    </citation>
    <scope>NUCLEOTIDE SEQUENCE</scope>
    <source>
        <strain evidence="3">Houghton</strain>
    </source>
</reference>
<keyword evidence="4" id="KW-1185">Reference proteome</keyword>
<name>U6GW81_EIMAC</name>
<gene>
    <name evidence="3" type="ORF">EAH_00052650</name>
</gene>
<dbReference type="AlphaFoldDB" id="U6GW81"/>
<feature type="region of interest" description="Disordered" evidence="2">
    <location>
        <begin position="28"/>
        <end position="71"/>
    </location>
</feature>